<keyword evidence="5 11" id="KW-0436">Ligase</keyword>
<dbReference type="Proteomes" id="UP000192342">
    <property type="component" value="Unassembled WGS sequence"/>
</dbReference>
<reference evidence="13 14" key="1">
    <citation type="submission" date="2013-04" db="EMBL/GenBank/DDBJ databases">
        <title>Oceanococcus atlanticus 22II-S10r2 Genome Sequencing.</title>
        <authorList>
            <person name="Lai Q."/>
            <person name="Li G."/>
            <person name="Shao Z."/>
        </authorList>
    </citation>
    <scope>NUCLEOTIDE SEQUENCE [LARGE SCALE GENOMIC DNA]</scope>
    <source>
        <strain evidence="13 14">22II-S10r2</strain>
    </source>
</reference>
<dbReference type="AlphaFoldDB" id="A0A1Y1SJH0"/>
<dbReference type="HAMAP" id="MF_00255">
    <property type="entry name" value="Gly_tRNA_synth_beta"/>
    <property type="match status" value="1"/>
</dbReference>
<evidence type="ECO:0000256" key="7">
    <source>
        <dbReference type="ARBA" id="ARBA00022840"/>
    </source>
</evidence>
<dbReference type="RefSeq" id="WP_083560704.1">
    <property type="nucleotide sequence ID" value="NZ_AQQV01000001.1"/>
</dbReference>
<comment type="caution">
    <text evidence="13">The sequence shown here is derived from an EMBL/GenBank/DDBJ whole genome shotgun (WGS) entry which is preliminary data.</text>
</comment>
<evidence type="ECO:0000259" key="12">
    <source>
        <dbReference type="Pfam" id="PF05746"/>
    </source>
</evidence>
<dbReference type="PROSITE" id="PS50861">
    <property type="entry name" value="AA_TRNA_LIGASE_II_GLYAB"/>
    <property type="match status" value="1"/>
</dbReference>
<gene>
    <name evidence="11" type="primary">glyS</name>
    <name evidence="13" type="ORF">ATO7_06555</name>
</gene>
<evidence type="ECO:0000256" key="9">
    <source>
        <dbReference type="ARBA" id="ARBA00023146"/>
    </source>
</evidence>
<sequence length="687" mass="74982">MSQHDLLIEIACEELPARFMAPLADALLDSFSNGLKTAGVSFGATRRFATPRRIAALLRDVASMQPDQSVERRGPAVAAAYRDGQPTKAAEGFARGCGVTLEQLSTIETDKGEYLYYASTQPGLPLAELLQGLFDETLKRMDELVPKRMRWGAGDASFVRPVHSLIALHGDSVLPLQAFGLHADRTTCGHRFHAPDTITLKQAGDYEQALEQAFVLADAASRKAKIRKQVETVAQGRALIDEGLLDEVTALVEWPEPILGRFDEEFLQLPEEVIVTTIQEHQRYFPVYDDKGAISPEFVTVANLRSRDAAQVTAGNEKVVRPRLTDALFFWQQDLKTDVSVWLDKLTKVTYIKGLGSLADKTQRMQALAARLAAAFSVEPTLAARASELAKADLASMAVYEMPELQGIMGGHYARHRGEADAVAQAIAQHYQPEGPDDAIPSAPLGAVTALADKLDTLICLFSQDELRPTSSKDPYGARRAALGVIRILAGFNAQLPLDALIDQAGQDSTLHKLGAPARDELLKFLRDRLRVWLGAQGFDARIIEAVLSGHQALNVTDSLQRCQALKDMQDNPAFEQLAAANKRIRNILGDNRDLKSNPEALIEAAEQALQQALQTSQAPFEQALSARDYVGAMNALAELSAPITQFFDEVLVNADDDTLRQARHALLEVFARRCSALADFAALSSG</sequence>
<evidence type="ECO:0000313" key="13">
    <source>
        <dbReference type="EMBL" id="ORE89520.1"/>
    </source>
</evidence>
<evidence type="ECO:0000313" key="14">
    <source>
        <dbReference type="Proteomes" id="UP000192342"/>
    </source>
</evidence>
<comment type="subunit">
    <text evidence="3 11">Tetramer of two alpha and two beta subunits.</text>
</comment>
<keyword evidence="7 11" id="KW-0067">ATP-binding</keyword>
<dbReference type="Pfam" id="PF05746">
    <property type="entry name" value="DALR_1"/>
    <property type="match status" value="1"/>
</dbReference>
<dbReference type="GO" id="GO:0005524">
    <property type="term" value="F:ATP binding"/>
    <property type="evidence" value="ECO:0007669"/>
    <property type="project" value="UniProtKB-UniRule"/>
</dbReference>
<dbReference type="InterPro" id="IPR015944">
    <property type="entry name" value="Gly-tRNA-synth_bsu"/>
</dbReference>
<evidence type="ECO:0000256" key="4">
    <source>
        <dbReference type="ARBA" id="ARBA00022490"/>
    </source>
</evidence>
<keyword evidence="6 11" id="KW-0547">Nucleotide-binding</keyword>
<accession>A0A1Y1SJH0</accession>
<dbReference type="GO" id="GO:0004820">
    <property type="term" value="F:glycine-tRNA ligase activity"/>
    <property type="evidence" value="ECO:0007669"/>
    <property type="project" value="UniProtKB-UniRule"/>
</dbReference>
<comment type="subcellular location">
    <subcellularLocation>
        <location evidence="1 11">Cytoplasm</location>
    </subcellularLocation>
</comment>
<proteinExistence type="inferred from homology"/>
<keyword evidence="8 11" id="KW-0648">Protein biosynthesis</keyword>
<dbReference type="SUPFAM" id="SSF109604">
    <property type="entry name" value="HD-domain/PDEase-like"/>
    <property type="match status" value="1"/>
</dbReference>
<keyword evidence="9 11" id="KW-0030">Aminoacyl-tRNA synthetase</keyword>
<dbReference type="EMBL" id="AQQV01000001">
    <property type="protein sequence ID" value="ORE89520.1"/>
    <property type="molecule type" value="Genomic_DNA"/>
</dbReference>
<dbReference type="EC" id="6.1.1.14" evidence="11"/>
<dbReference type="GO" id="GO:0006420">
    <property type="term" value="P:arginyl-tRNA aminoacylation"/>
    <property type="evidence" value="ECO:0007669"/>
    <property type="project" value="InterPro"/>
</dbReference>
<dbReference type="STRING" id="1317117.ATO7_06555"/>
<evidence type="ECO:0000256" key="6">
    <source>
        <dbReference type="ARBA" id="ARBA00022741"/>
    </source>
</evidence>
<dbReference type="PANTHER" id="PTHR30075:SF2">
    <property type="entry name" value="GLYCINE--TRNA LIGASE, CHLOROPLASTIC_MITOCHONDRIAL 2"/>
    <property type="match status" value="1"/>
</dbReference>
<dbReference type="PANTHER" id="PTHR30075">
    <property type="entry name" value="GLYCYL-TRNA SYNTHETASE"/>
    <property type="match status" value="1"/>
</dbReference>
<evidence type="ECO:0000256" key="10">
    <source>
        <dbReference type="ARBA" id="ARBA00047937"/>
    </source>
</evidence>
<keyword evidence="4 11" id="KW-0963">Cytoplasm</keyword>
<evidence type="ECO:0000256" key="5">
    <source>
        <dbReference type="ARBA" id="ARBA00022598"/>
    </source>
</evidence>
<evidence type="ECO:0000256" key="8">
    <source>
        <dbReference type="ARBA" id="ARBA00022917"/>
    </source>
</evidence>
<dbReference type="InterPro" id="IPR008909">
    <property type="entry name" value="DALR_anticod-bd"/>
</dbReference>
<evidence type="ECO:0000256" key="2">
    <source>
        <dbReference type="ARBA" id="ARBA00008226"/>
    </source>
</evidence>
<dbReference type="GO" id="GO:0004814">
    <property type="term" value="F:arginine-tRNA ligase activity"/>
    <property type="evidence" value="ECO:0007669"/>
    <property type="project" value="InterPro"/>
</dbReference>
<feature type="domain" description="DALR anticodon binding" evidence="12">
    <location>
        <begin position="581"/>
        <end position="672"/>
    </location>
</feature>
<evidence type="ECO:0000256" key="1">
    <source>
        <dbReference type="ARBA" id="ARBA00004496"/>
    </source>
</evidence>
<keyword evidence="14" id="KW-1185">Reference proteome</keyword>
<comment type="catalytic activity">
    <reaction evidence="10 11">
        <text>tRNA(Gly) + glycine + ATP = glycyl-tRNA(Gly) + AMP + diphosphate</text>
        <dbReference type="Rhea" id="RHEA:16013"/>
        <dbReference type="Rhea" id="RHEA-COMP:9664"/>
        <dbReference type="Rhea" id="RHEA-COMP:9683"/>
        <dbReference type="ChEBI" id="CHEBI:30616"/>
        <dbReference type="ChEBI" id="CHEBI:33019"/>
        <dbReference type="ChEBI" id="CHEBI:57305"/>
        <dbReference type="ChEBI" id="CHEBI:78442"/>
        <dbReference type="ChEBI" id="CHEBI:78522"/>
        <dbReference type="ChEBI" id="CHEBI:456215"/>
        <dbReference type="EC" id="6.1.1.14"/>
    </reaction>
</comment>
<dbReference type="InterPro" id="IPR006194">
    <property type="entry name" value="Gly-tRNA-synth_heterodimer"/>
</dbReference>
<name>A0A1Y1SJH0_9GAMM</name>
<dbReference type="PRINTS" id="PR01045">
    <property type="entry name" value="TRNASYNTHGB"/>
</dbReference>
<dbReference type="GO" id="GO:0006426">
    <property type="term" value="P:glycyl-tRNA aminoacylation"/>
    <property type="evidence" value="ECO:0007669"/>
    <property type="project" value="UniProtKB-UniRule"/>
</dbReference>
<evidence type="ECO:0000256" key="3">
    <source>
        <dbReference type="ARBA" id="ARBA00011209"/>
    </source>
</evidence>
<dbReference type="NCBIfam" id="TIGR00211">
    <property type="entry name" value="glyS"/>
    <property type="match status" value="1"/>
</dbReference>
<protein>
    <recommendedName>
        <fullName evidence="11">Glycine--tRNA ligase beta subunit</fullName>
        <ecNumber evidence="11">6.1.1.14</ecNumber>
    </recommendedName>
    <alternativeName>
        <fullName evidence="11">Glycyl-tRNA synthetase beta subunit</fullName>
        <shortName evidence="11">GlyRS</shortName>
    </alternativeName>
</protein>
<comment type="similarity">
    <text evidence="2 11">Belongs to the class-II aminoacyl-tRNA synthetase family.</text>
</comment>
<dbReference type="GO" id="GO:0005829">
    <property type="term" value="C:cytosol"/>
    <property type="evidence" value="ECO:0007669"/>
    <property type="project" value="TreeGrafter"/>
</dbReference>
<dbReference type="OrthoDB" id="9775440at2"/>
<dbReference type="Pfam" id="PF02092">
    <property type="entry name" value="tRNA_synt_2f"/>
    <property type="match status" value="1"/>
</dbReference>
<evidence type="ECO:0000256" key="11">
    <source>
        <dbReference type="HAMAP-Rule" id="MF_00255"/>
    </source>
</evidence>
<organism evidence="13 14">
    <name type="scientific">Oceanococcus atlanticus</name>
    <dbReference type="NCBI Taxonomy" id="1317117"/>
    <lineage>
        <taxon>Bacteria</taxon>
        <taxon>Pseudomonadati</taxon>
        <taxon>Pseudomonadota</taxon>
        <taxon>Gammaproteobacteria</taxon>
        <taxon>Chromatiales</taxon>
        <taxon>Oceanococcaceae</taxon>
        <taxon>Oceanococcus</taxon>
    </lineage>
</organism>